<dbReference type="STRING" id="1566387.QV13_22370"/>
<proteinExistence type="predicted"/>
<keyword evidence="1" id="KW-0812">Transmembrane</keyword>
<sequence length="84" mass="9400">MSGLLFSGCNRPAQACGDARKEKDMHRFHTYRGSHHPQALARTARALNDNRRAGEVTEPLMFARLFLVVGIFFAAITTFQHLVA</sequence>
<name>A0A1C2DCB3_9HYPH</name>
<keyword evidence="3" id="KW-1185">Reference proteome</keyword>
<keyword evidence="1" id="KW-0472">Membrane</keyword>
<feature type="transmembrane region" description="Helical" evidence="1">
    <location>
        <begin position="61"/>
        <end position="83"/>
    </location>
</feature>
<dbReference type="Proteomes" id="UP000094412">
    <property type="component" value="Unassembled WGS sequence"/>
</dbReference>
<comment type="caution">
    <text evidence="2">The sequence shown here is derived from an EMBL/GenBank/DDBJ whole genome shotgun (WGS) entry which is preliminary data.</text>
</comment>
<evidence type="ECO:0000313" key="3">
    <source>
        <dbReference type="Proteomes" id="UP000094412"/>
    </source>
</evidence>
<accession>A0A1C2DCB3</accession>
<organism evidence="2 3">
    <name type="scientific">Mesorhizobium hungaricum</name>
    <dbReference type="NCBI Taxonomy" id="1566387"/>
    <lineage>
        <taxon>Bacteria</taxon>
        <taxon>Pseudomonadati</taxon>
        <taxon>Pseudomonadota</taxon>
        <taxon>Alphaproteobacteria</taxon>
        <taxon>Hyphomicrobiales</taxon>
        <taxon>Phyllobacteriaceae</taxon>
        <taxon>Mesorhizobium</taxon>
    </lineage>
</organism>
<evidence type="ECO:0000313" key="2">
    <source>
        <dbReference type="EMBL" id="OCX12389.1"/>
    </source>
</evidence>
<reference evidence="2 3" key="1">
    <citation type="submission" date="2016-08" db="EMBL/GenBank/DDBJ databases">
        <title>Whole genome sequence of Mesorhizobium sp. strain UASWS1009 isolated from industrial sewage.</title>
        <authorList>
            <person name="Crovadore J."/>
            <person name="Calmin G."/>
            <person name="Chablais R."/>
            <person name="Cochard B."/>
            <person name="Lefort F."/>
        </authorList>
    </citation>
    <scope>NUCLEOTIDE SEQUENCE [LARGE SCALE GENOMIC DNA]</scope>
    <source>
        <strain evidence="2 3">UASWS1009</strain>
    </source>
</reference>
<keyword evidence="1" id="KW-1133">Transmembrane helix</keyword>
<protein>
    <submittedName>
        <fullName evidence="2">Uncharacterized protein</fullName>
    </submittedName>
</protein>
<dbReference type="EMBL" id="MDEO01000036">
    <property type="protein sequence ID" value="OCX12389.1"/>
    <property type="molecule type" value="Genomic_DNA"/>
</dbReference>
<evidence type="ECO:0000256" key="1">
    <source>
        <dbReference type="SAM" id="Phobius"/>
    </source>
</evidence>
<gene>
    <name evidence="2" type="ORF">QV13_22370</name>
</gene>
<dbReference type="AlphaFoldDB" id="A0A1C2DCB3"/>